<protein>
    <recommendedName>
        <fullName evidence="4">Protein kinase domain-containing protein</fullName>
    </recommendedName>
</protein>
<dbReference type="InterPro" id="IPR001245">
    <property type="entry name" value="Ser-Thr/Tyr_kinase_cat_dom"/>
</dbReference>
<dbReference type="PANTHER" id="PTHR48051:SF1">
    <property type="entry name" value="RAS SUPPRESSOR PROTEIN 1"/>
    <property type="match status" value="1"/>
</dbReference>
<dbReference type="PROSITE" id="PS00107">
    <property type="entry name" value="PROTEIN_KINASE_ATP"/>
    <property type="match status" value="1"/>
</dbReference>
<sequence>MQELQVLLDGGYKAAGLTKFKLTCPLASFPAEILELGDELEQLDLSGTGLSSLPSNLGSALPNLKIAFFSDCNFAIFPKQLAQCPNLEMVAFRNNGMVEIPEDSLPLQLRWLILTGNRIASLPASIGRCTRLQKCMLAGNQLQHLPTEMAQCRKLGLLRLSVNRFESLPPWLFTLPELAFVSFAGNTCTAPAANGAVTKAAFRLAHVNWSDLELQETLGQGASGVISQGLWKQSPDYAEEVAVKLFHGALTSDGTPADEMAAFIAAGAHESLISVMGRIHGHPEEEEETTPGADKNNNKFQGGIVMQLIPPYYTVLGQPPSLASCTRDCFPTPQNGTTTPKLNASQALSMLVGLAGAAEHLHARGIAHGDLYAHNILASRDDEHALLGDFGAATIYAHGPEHECGIEKLEVLAFAHLVEDFLSNLIKTEGESEGGEGDVDVAMRRGLQQLQARCAAADVEARPTFEQVLEELEGMMGWRGMMRIPDIPNPTASASASVGVGVAAASS</sequence>
<dbReference type="InterPro" id="IPR011009">
    <property type="entry name" value="Kinase-like_dom_sf"/>
</dbReference>
<dbReference type="Gene3D" id="3.80.10.10">
    <property type="entry name" value="Ribonuclease Inhibitor"/>
    <property type="match status" value="1"/>
</dbReference>
<feature type="binding site" evidence="3">
    <location>
        <position position="244"/>
    </location>
    <ligand>
        <name>ATP</name>
        <dbReference type="ChEBI" id="CHEBI:30616"/>
    </ligand>
</feature>
<keyword evidence="6" id="KW-1185">Reference proteome</keyword>
<keyword evidence="2" id="KW-0677">Repeat</keyword>
<dbReference type="AlphaFoldDB" id="A0AA40BVI7"/>
<organism evidence="5 6">
    <name type="scientific">Bombardia bombarda</name>
    <dbReference type="NCBI Taxonomy" id="252184"/>
    <lineage>
        <taxon>Eukaryota</taxon>
        <taxon>Fungi</taxon>
        <taxon>Dikarya</taxon>
        <taxon>Ascomycota</taxon>
        <taxon>Pezizomycotina</taxon>
        <taxon>Sordariomycetes</taxon>
        <taxon>Sordariomycetidae</taxon>
        <taxon>Sordariales</taxon>
        <taxon>Lasiosphaeriaceae</taxon>
        <taxon>Bombardia</taxon>
    </lineage>
</organism>
<evidence type="ECO:0000313" key="5">
    <source>
        <dbReference type="EMBL" id="KAK0615203.1"/>
    </source>
</evidence>
<keyword evidence="3" id="KW-0067">ATP-binding</keyword>
<evidence type="ECO:0000256" key="1">
    <source>
        <dbReference type="ARBA" id="ARBA00022614"/>
    </source>
</evidence>
<feature type="domain" description="Protein kinase" evidence="4">
    <location>
        <begin position="212"/>
        <end position="507"/>
    </location>
</feature>
<evidence type="ECO:0000256" key="2">
    <source>
        <dbReference type="ARBA" id="ARBA00022737"/>
    </source>
</evidence>
<dbReference type="InterPro" id="IPR017441">
    <property type="entry name" value="Protein_kinase_ATP_BS"/>
</dbReference>
<dbReference type="InterPro" id="IPR050216">
    <property type="entry name" value="LRR_domain-containing"/>
</dbReference>
<evidence type="ECO:0000259" key="4">
    <source>
        <dbReference type="PROSITE" id="PS50011"/>
    </source>
</evidence>
<dbReference type="PROSITE" id="PS50011">
    <property type="entry name" value="PROTEIN_KINASE_DOM"/>
    <property type="match status" value="1"/>
</dbReference>
<dbReference type="GO" id="GO:0005524">
    <property type="term" value="F:ATP binding"/>
    <property type="evidence" value="ECO:0007669"/>
    <property type="project" value="UniProtKB-UniRule"/>
</dbReference>
<dbReference type="SUPFAM" id="SSF52058">
    <property type="entry name" value="L domain-like"/>
    <property type="match status" value="1"/>
</dbReference>
<dbReference type="SUPFAM" id="SSF56112">
    <property type="entry name" value="Protein kinase-like (PK-like)"/>
    <property type="match status" value="1"/>
</dbReference>
<name>A0AA40BVI7_9PEZI</name>
<keyword evidence="1" id="KW-0433">Leucine-rich repeat</keyword>
<proteinExistence type="predicted"/>
<dbReference type="Proteomes" id="UP001174934">
    <property type="component" value="Unassembled WGS sequence"/>
</dbReference>
<dbReference type="Gene3D" id="1.10.510.10">
    <property type="entry name" value="Transferase(Phosphotransferase) domain 1"/>
    <property type="match status" value="1"/>
</dbReference>
<gene>
    <name evidence="5" type="ORF">B0T17DRAFT_620003</name>
</gene>
<evidence type="ECO:0000313" key="6">
    <source>
        <dbReference type="Proteomes" id="UP001174934"/>
    </source>
</evidence>
<accession>A0AA40BVI7</accession>
<comment type="caution">
    <text evidence="5">The sequence shown here is derived from an EMBL/GenBank/DDBJ whole genome shotgun (WGS) entry which is preliminary data.</text>
</comment>
<dbReference type="SMART" id="SM00369">
    <property type="entry name" value="LRR_TYP"/>
    <property type="match status" value="4"/>
</dbReference>
<dbReference type="GO" id="GO:0005737">
    <property type="term" value="C:cytoplasm"/>
    <property type="evidence" value="ECO:0007669"/>
    <property type="project" value="TreeGrafter"/>
</dbReference>
<dbReference type="PANTHER" id="PTHR48051">
    <property type="match status" value="1"/>
</dbReference>
<keyword evidence="3" id="KW-0547">Nucleotide-binding</keyword>
<reference evidence="5" key="1">
    <citation type="submission" date="2023-06" db="EMBL/GenBank/DDBJ databases">
        <title>Genome-scale phylogeny and comparative genomics of the fungal order Sordariales.</title>
        <authorList>
            <consortium name="Lawrence Berkeley National Laboratory"/>
            <person name="Hensen N."/>
            <person name="Bonometti L."/>
            <person name="Westerberg I."/>
            <person name="Brannstrom I.O."/>
            <person name="Guillou S."/>
            <person name="Cros-Aarteil S."/>
            <person name="Calhoun S."/>
            <person name="Haridas S."/>
            <person name="Kuo A."/>
            <person name="Mondo S."/>
            <person name="Pangilinan J."/>
            <person name="Riley R."/>
            <person name="LaButti K."/>
            <person name="Andreopoulos B."/>
            <person name="Lipzen A."/>
            <person name="Chen C."/>
            <person name="Yanf M."/>
            <person name="Daum C."/>
            <person name="Ng V."/>
            <person name="Clum A."/>
            <person name="Steindorff A."/>
            <person name="Ohm R."/>
            <person name="Martin F."/>
            <person name="Silar P."/>
            <person name="Natvig D."/>
            <person name="Lalanne C."/>
            <person name="Gautier V."/>
            <person name="Ament-velasquez S.L."/>
            <person name="Kruys A."/>
            <person name="Hutchinson M.I."/>
            <person name="Powell A.J."/>
            <person name="Barry K."/>
            <person name="Miller A.N."/>
            <person name="Grigoriev I.V."/>
            <person name="Debuchy R."/>
            <person name="Gladieux P."/>
            <person name="Thoren M.H."/>
            <person name="Johannesson H."/>
        </authorList>
    </citation>
    <scope>NUCLEOTIDE SEQUENCE</scope>
    <source>
        <strain evidence="5">SMH3391-2</strain>
    </source>
</reference>
<dbReference type="EMBL" id="JAULSR010000007">
    <property type="protein sequence ID" value="KAK0615203.1"/>
    <property type="molecule type" value="Genomic_DNA"/>
</dbReference>
<dbReference type="Gene3D" id="3.30.200.20">
    <property type="entry name" value="Phosphorylase Kinase, domain 1"/>
    <property type="match status" value="1"/>
</dbReference>
<dbReference type="GO" id="GO:0004672">
    <property type="term" value="F:protein kinase activity"/>
    <property type="evidence" value="ECO:0007669"/>
    <property type="project" value="InterPro"/>
</dbReference>
<dbReference type="InterPro" id="IPR003591">
    <property type="entry name" value="Leu-rich_rpt_typical-subtyp"/>
</dbReference>
<dbReference type="InterPro" id="IPR032675">
    <property type="entry name" value="LRR_dom_sf"/>
</dbReference>
<evidence type="ECO:0000256" key="3">
    <source>
        <dbReference type="PROSITE-ProRule" id="PRU10141"/>
    </source>
</evidence>
<dbReference type="InterPro" id="IPR000719">
    <property type="entry name" value="Prot_kinase_dom"/>
</dbReference>
<dbReference type="Pfam" id="PF07714">
    <property type="entry name" value="PK_Tyr_Ser-Thr"/>
    <property type="match status" value="1"/>
</dbReference>